<dbReference type="InterPro" id="IPR008207">
    <property type="entry name" value="Sig_transdc_His_kin_Hpt_dom"/>
</dbReference>
<dbReference type="PANTHER" id="PTHR43395:SF1">
    <property type="entry name" value="CHEMOTAXIS PROTEIN CHEA"/>
    <property type="match status" value="1"/>
</dbReference>
<sequence>MDDVDEIVREFLLESGENLDQIDKDLLALERDPETPGRLSSIFRAVHTIKGTSGFLGLTDLVDVTHAGETLLGELRDGDRTLTPATITVLWSLVDNVRAHLDAVSTGEGDGAVDCTGILDQLADVRAGRTPRRDGPRTSAAASPAAGAPVTGASAAGAPAAGAP</sequence>
<dbReference type="InterPro" id="IPR051315">
    <property type="entry name" value="Bact_Chemotaxis_CheA"/>
</dbReference>
<dbReference type="Gene3D" id="1.20.120.160">
    <property type="entry name" value="HPT domain"/>
    <property type="match status" value="1"/>
</dbReference>
<dbReference type="GO" id="GO:0000160">
    <property type="term" value="P:phosphorelay signal transduction system"/>
    <property type="evidence" value="ECO:0007669"/>
    <property type="project" value="InterPro"/>
</dbReference>
<feature type="modified residue" description="Phosphohistidine" evidence="1">
    <location>
        <position position="47"/>
    </location>
</feature>
<dbReference type="AlphaFoldDB" id="A0A6N7EVM8"/>
<name>A0A6N7EVM8_9MICO</name>
<evidence type="ECO:0000313" key="5">
    <source>
        <dbReference type="Proteomes" id="UP000437709"/>
    </source>
</evidence>
<evidence type="ECO:0000256" key="2">
    <source>
        <dbReference type="SAM" id="MobiDB-lite"/>
    </source>
</evidence>
<dbReference type="SMART" id="SM00073">
    <property type="entry name" value="HPT"/>
    <property type="match status" value="1"/>
</dbReference>
<gene>
    <name evidence="4" type="ORF">GB881_19525</name>
</gene>
<feature type="non-terminal residue" evidence="4">
    <location>
        <position position="164"/>
    </location>
</feature>
<evidence type="ECO:0000256" key="1">
    <source>
        <dbReference type="PROSITE-ProRule" id="PRU00110"/>
    </source>
</evidence>
<dbReference type="Pfam" id="PF01627">
    <property type="entry name" value="Hpt"/>
    <property type="match status" value="1"/>
</dbReference>
<evidence type="ECO:0000259" key="3">
    <source>
        <dbReference type="PROSITE" id="PS50894"/>
    </source>
</evidence>
<dbReference type="SUPFAM" id="SSF47226">
    <property type="entry name" value="Histidine-containing phosphotransfer domain, HPT domain"/>
    <property type="match status" value="1"/>
</dbReference>
<dbReference type="PANTHER" id="PTHR43395">
    <property type="entry name" value="SENSOR HISTIDINE KINASE CHEA"/>
    <property type="match status" value="1"/>
</dbReference>
<protein>
    <submittedName>
        <fullName evidence="4">Chemotaxis protein CheA</fullName>
    </submittedName>
</protein>
<keyword evidence="1" id="KW-0597">Phosphoprotein</keyword>
<keyword evidence="5" id="KW-1185">Reference proteome</keyword>
<organism evidence="4 5">
    <name type="scientific">Georgenia subflava</name>
    <dbReference type="NCBI Taxonomy" id="1622177"/>
    <lineage>
        <taxon>Bacteria</taxon>
        <taxon>Bacillati</taxon>
        <taxon>Actinomycetota</taxon>
        <taxon>Actinomycetes</taxon>
        <taxon>Micrococcales</taxon>
        <taxon>Bogoriellaceae</taxon>
        <taxon>Georgenia</taxon>
    </lineage>
</organism>
<comment type="caution">
    <text evidence="4">The sequence shown here is derived from an EMBL/GenBank/DDBJ whole genome shotgun (WGS) entry which is preliminary data.</text>
</comment>
<proteinExistence type="predicted"/>
<dbReference type="EMBL" id="WHPC01000196">
    <property type="protein sequence ID" value="MPV39194.1"/>
    <property type="molecule type" value="Genomic_DNA"/>
</dbReference>
<dbReference type="InterPro" id="IPR036641">
    <property type="entry name" value="HPT_dom_sf"/>
</dbReference>
<feature type="domain" description="HPt" evidence="3">
    <location>
        <begin position="1"/>
        <end position="104"/>
    </location>
</feature>
<dbReference type="PROSITE" id="PS50894">
    <property type="entry name" value="HPT"/>
    <property type="match status" value="1"/>
</dbReference>
<dbReference type="RefSeq" id="WP_193721670.1">
    <property type="nucleotide sequence ID" value="NZ_WHPC01000196.1"/>
</dbReference>
<feature type="compositionally biased region" description="Low complexity" evidence="2">
    <location>
        <begin position="139"/>
        <end position="164"/>
    </location>
</feature>
<reference evidence="4 5" key="1">
    <citation type="submission" date="2019-10" db="EMBL/GenBank/DDBJ databases">
        <title>Georgenia wutianyii sp. nov. and Georgenia yuyongxinii sp. nov. isolated from plateau pika (Ochotona curzoniae) in the Qinghai-Tibet plateau of China.</title>
        <authorList>
            <person name="Tian Z."/>
        </authorList>
    </citation>
    <scope>NUCLEOTIDE SEQUENCE [LARGE SCALE GENOMIC DNA]</scope>
    <source>
        <strain evidence="4 5">JCM 19765</strain>
    </source>
</reference>
<dbReference type="Proteomes" id="UP000437709">
    <property type="component" value="Unassembled WGS sequence"/>
</dbReference>
<dbReference type="CDD" id="cd00088">
    <property type="entry name" value="HPT"/>
    <property type="match status" value="1"/>
</dbReference>
<feature type="region of interest" description="Disordered" evidence="2">
    <location>
        <begin position="126"/>
        <end position="164"/>
    </location>
</feature>
<accession>A0A6N7EVM8</accession>
<evidence type="ECO:0000313" key="4">
    <source>
        <dbReference type="EMBL" id="MPV39194.1"/>
    </source>
</evidence>